<protein>
    <submittedName>
        <fullName evidence="1">Heterocyst differentiation protein</fullName>
    </submittedName>
</protein>
<organism evidence="1 2">
    <name type="scientific">Richelia intracellularis HH01</name>
    <dbReference type="NCBI Taxonomy" id="1165094"/>
    <lineage>
        <taxon>Bacteria</taxon>
        <taxon>Bacillati</taxon>
        <taxon>Cyanobacteriota</taxon>
        <taxon>Cyanophyceae</taxon>
        <taxon>Nostocales</taxon>
        <taxon>Nostocaceae</taxon>
        <taxon>Richelia</taxon>
    </lineage>
</organism>
<proteinExistence type="predicted"/>
<evidence type="ECO:0000313" key="2">
    <source>
        <dbReference type="Proteomes" id="UP000053051"/>
    </source>
</evidence>
<dbReference type="STRING" id="1165094.RINTHH_22150"/>
<reference evidence="1 2" key="1">
    <citation type="submission" date="2012-05" db="EMBL/GenBank/DDBJ databases">
        <authorList>
            <person name="Hilton J."/>
        </authorList>
    </citation>
    <scope>NUCLEOTIDE SEQUENCE [LARGE SCALE GENOMIC DNA]</scope>
    <source>
        <strain evidence="1 2">HH01</strain>
    </source>
</reference>
<keyword evidence="2" id="KW-1185">Reference proteome</keyword>
<dbReference type="Proteomes" id="UP000053051">
    <property type="component" value="Unassembled WGS sequence"/>
</dbReference>
<dbReference type="EMBL" id="CAIY01000088">
    <property type="protein sequence ID" value="CCH68370.1"/>
    <property type="molecule type" value="Genomic_DNA"/>
</dbReference>
<sequence length="71" mass="8030">MAQEFYISVTPVARNDYLVRTEKVAPGVPLAEELVTWSISDWLATAEQLMNDPLESLLQEGTNIHRSRAEK</sequence>
<evidence type="ECO:0000313" key="1">
    <source>
        <dbReference type="EMBL" id="CCH68370.1"/>
    </source>
</evidence>
<gene>
    <name evidence="1" type="ORF">RINTHH_22150</name>
</gene>
<dbReference type="AlphaFoldDB" id="M1X3D2"/>
<reference evidence="2" key="2">
    <citation type="submission" date="2016-01" db="EMBL/GenBank/DDBJ databases">
        <title>Diatom-associated endosymboitic cyanobacterium lacks core nitrogen metabolism enzymes.</title>
        <authorList>
            <person name="Hilton J.A."/>
            <person name="Foster R.A."/>
            <person name="Tripp H.J."/>
            <person name="Carter B.J."/>
            <person name="Zehr J.P."/>
            <person name="Villareal T.A."/>
        </authorList>
    </citation>
    <scope>NUCLEOTIDE SEQUENCE [LARGE SCALE GENOMIC DNA]</scope>
    <source>
        <strain evidence="2">HH01</strain>
    </source>
</reference>
<accession>M1X3D2</accession>
<name>M1X3D2_9NOST</name>
<dbReference type="RefSeq" id="WP_008235967.1">
    <property type="nucleotide sequence ID" value="NZ_CAIY01000088.1"/>
</dbReference>
<comment type="caution">
    <text evidence="1">The sequence shown here is derived from an EMBL/GenBank/DDBJ whole genome shotgun (WGS) entry which is preliminary data.</text>
</comment>